<dbReference type="InterPro" id="IPR001315">
    <property type="entry name" value="CARD"/>
</dbReference>
<evidence type="ECO:0000313" key="3">
    <source>
        <dbReference type="EMBL" id="KAF4071472.1"/>
    </source>
</evidence>
<evidence type="ECO:0000256" key="1">
    <source>
        <dbReference type="SAM" id="Coils"/>
    </source>
</evidence>
<keyword evidence="1" id="KW-0175">Coiled coil</keyword>
<dbReference type="AlphaFoldDB" id="A0A7J5ZL84"/>
<dbReference type="SUPFAM" id="SSF47986">
    <property type="entry name" value="DEATH domain"/>
    <property type="match status" value="1"/>
</dbReference>
<comment type="caution">
    <text evidence="3">The sequence shown here is derived from an EMBL/GenBank/DDBJ whole genome shotgun (WGS) entry which is preliminary data.</text>
</comment>
<dbReference type="EMBL" id="JAAGNN010000027">
    <property type="protein sequence ID" value="KAF4071472.1"/>
    <property type="molecule type" value="Genomic_DNA"/>
</dbReference>
<dbReference type="PROSITE" id="PS50209">
    <property type="entry name" value="CARD"/>
    <property type="match status" value="1"/>
</dbReference>
<proteinExistence type="predicted"/>
<sequence>MEETEQSEKTFTDMDRMKTARLQDLVMSSMDDLVEHVNETRRICKDLLNQGLLSEDKYRTIVAAPSTQDRMKQLFHALSSKGQHGRYALYRLLQEHEPELTLQLVLEQHGMKERDGFYNLLFHCEPLLYRELEKDRVFQMFDVDKENNKLVHLLLEERWRELESNEKQVEKEKEELRKARNYLEKQQAKIDLERMQVLKMKLELKEFCGKQERCSFSLGKKRRE</sequence>
<dbReference type="Gene3D" id="1.10.533.10">
    <property type="entry name" value="Death Domain, Fas"/>
    <property type="match status" value="1"/>
</dbReference>
<organism evidence="3 4">
    <name type="scientific">Ameiurus melas</name>
    <name type="common">Black bullhead</name>
    <name type="synonym">Silurus melas</name>
    <dbReference type="NCBI Taxonomy" id="219545"/>
    <lineage>
        <taxon>Eukaryota</taxon>
        <taxon>Metazoa</taxon>
        <taxon>Chordata</taxon>
        <taxon>Craniata</taxon>
        <taxon>Vertebrata</taxon>
        <taxon>Euteleostomi</taxon>
        <taxon>Actinopterygii</taxon>
        <taxon>Neopterygii</taxon>
        <taxon>Teleostei</taxon>
        <taxon>Ostariophysi</taxon>
        <taxon>Siluriformes</taxon>
        <taxon>Ictaluridae</taxon>
        <taxon>Ameiurus</taxon>
    </lineage>
</organism>
<accession>A0A7J5ZL84</accession>
<feature type="domain" description="CARD" evidence="2">
    <location>
        <begin position="18"/>
        <end position="108"/>
    </location>
</feature>
<evidence type="ECO:0000313" key="4">
    <source>
        <dbReference type="Proteomes" id="UP000593565"/>
    </source>
</evidence>
<gene>
    <name evidence="3" type="ORF">AMELA_G00273680</name>
</gene>
<dbReference type="InterPro" id="IPR011029">
    <property type="entry name" value="DEATH-like_dom_sf"/>
</dbReference>
<dbReference type="Pfam" id="PF00619">
    <property type="entry name" value="CARD"/>
    <property type="match status" value="1"/>
</dbReference>
<dbReference type="Proteomes" id="UP000593565">
    <property type="component" value="Unassembled WGS sequence"/>
</dbReference>
<name>A0A7J5ZL84_AMEME</name>
<evidence type="ECO:0000259" key="2">
    <source>
        <dbReference type="PROSITE" id="PS50209"/>
    </source>
</evidence>
<feature type="coiled-coil region" evidence="1">
    <location>
        <begin position="159"/>
        <end position="205"/>
    </location>
</feature>
<protein>
    <recommendedName>
        <fullName evidence="2">CARD domain-containing protein</fullName>
    </recommendedName>
</protein>
<reference evidence="3 4" key="1">
    <citation type="submission" date="2020-02" db="EMBL/GenBank/DDBJ databases">
        <title>A chromosome-scale genome assembly of the black bullhead catfish (Ameiurus melas).</title>
        <authorList>
            <person name="Wen M."/>
            <person name="Zham M."/>
            <person name="Cabau C."/>
            <person name="Klopp C."/>
            <person name="Donnadieu C."/>
            <person name="Roques C."/>
            <person name="Bouchez O."/>
            <person name="Lampietro C."/>
            <person name="Jouanno E."/>
            <person name="Herpin A."/>
            <person name="Louis A."/>
            <person name="Berthelot C."/>
            <person name="Parey E."/>
            <person name="Roest-Crollius H."/>
            <person name="Braasch I."/>
            <person name="Postlethwait J."/>
            <person name="Robinson-Rechavi M."/>
            <person name="Echchiki A."/>
            <person name="Begum T."/>
            <person name="Montfort J."/>
            <person name="Schartl M."/>
            <person name="Bobe J."/>
            <person name="Guiguen Y."/>
        </authorList>
    </citation>
    <scope>NUCLEOTIDE SEQUENCE [LARGE SCALE GENOMIC DNA]</scope>
    <source>
        <strain evidence="3">M_S1</strain>
        <tissue evidence="3">Blood</tissue>
    </source>
</reference>
<keyword evidence="4" id="KW-1185">Reference proteome</keyword>
<dbReference type="GO" id="GO:0042981">
    <property type="term" value="P:regulation of apoptotic process"/>
    <property type="evidence" value="ECO:0007669"/>
    <property type="project" value="InterPro"/>
</dbReference>